<proteinExistence type="predicted"/>
<name>A0A941HQP8_9CLOT</name>
<accession>A0A941HQP8</accession>
<reference evidence="1" key="1">
    <citation type="submission" date="2021-04" db="EMBL/GenBank/DDBJ databases">
        <title>Proteiniclasticum sedimins sp. nov., an obligate anaerobic bacterium isolated from anaerobic sludge.</title>
        <authorList>
            <person name="Liu J."/>
        </authorList>
    </citation>
    <scope>NUCLEOTIDE SEQUENCE</scope>
    <source>
        <strain evidence="1">BAD-10</strain>
    </source>
</reference>
<evidence type="ECO:0000313" key="1">
    <source>
        <dbReference type="EMBL" id="MBR0575713.1"/>
    </source>
</evidence>
<dbReference type="RefSeq" id="WP_211800275.1">
    <property type="nucleotide sequence ID" value="NZ_JAGSCS010000004.1"/>
</dbReference>
<organism evidence="1 2">
    <name type="scientific">Proteiniclasticum sediminis</name>
    <dbReference type="NCBI Taxonomy" id="2804028"/>
    <lineage>
        <taxon>Bacteria</taxon>
        <taxon>Bacillati</taxon>
        <taxon>Bacillota</taxon>
        <taxon>Clostridia</taxon>
        <taxon>Eubacteriales</taxon>
        <taxon>Clostridiaceae</taxon>
        <taxon>Proteiniclasticum</taxon>
    </lineage>
</organism>
<gene>
    <name evidence="1" type="ORF">KCG48_05075</name>
</gene>
<comment type="caution">
    <text evidence="1">The sequence shown here is derived from an EMBL/GenBank/DDBJ whole genome shotgun (WGS) entry which is preliminary data.</text>
</comment>
<protein>
    <submittedName>
        <fullName evidence="1">Uncharacterized protein</fullName>
    </submittedName>
</protein>
<keyword evidence="2" id="KW-1185">Reference proteome</keyword>
<evidence type="ECO:0000313" key="2">
    <source>
        <dbReference type="Proteomes" id="UP000675379"/>
    </source>
</evidence>
<dbReference type="AlphaFoldDB" id="A0A941HQP8"/>
<sequence length="141" mass="15800">MSQYIVEKEFEHEGLKCVVLFGPLGHRTGYVGVPKGHPYFGKDYDERELSAVDVHGGLTYAGGGGNYPIKSDLHWFGFDCAHIGDGADFYLALTLFPENKEYIELMRAFCSNHGVVRSMEYVEKECRSLADQLNKAATQNK</sequence>
<dbReference type="EMBL" id="JAGSCS010000004">
    <property type="protein sequence ID" value="MBR0575713.1"/>
    <property type="molecule type" value="Genomic_DNA"/>
</dbReference>
<dbReference type="Proteomes" id="UP000675379">
    <property type="component" value="Unassembled WGS sequence"/>
</dbReference>